<gene>
    <name evidence="12" type="ORF">HGB44_12385</name>
</gene>
<evidence type="ECO:0000313" key="13">
    <source>
        <dbReference type="Proteomes" id="UP000553209"/>
    </source>
</evidence>
<evidence type="ECO:0000313" key="12">
    <source>
        <dbReference type="EMBL" id="NKY98446.1"/>
    </source>
</evidence>
<evidence type="ECO:0000256" key="1">
    <source>
        <dbReference type="ARBA" id="ARBA00000085"/>
    </source>
</evidence>
<keyword evidence="5" id="KW-0547">Nucleotide-binding</keyword>
<keyword evidence="7" id="KW-0067">ATP-binding</keyword>
<feature type="region of interest" description="Disordered" evidence="9">
    <location>
        <begin position="1"/>
        <end position="29"/>
    </location>
</feature>
<keyword evidence="8" id="KW-0902">Two-component regulatory system</keyword>
<evidence type="ECO:0000259" key="11">
    <source>
        <dbReference type="SMART" id="SM00387"/>
    </source>
</evidence>
<feature type="transmembrane region" description="Helical" evidence="10">
    <location>
        <begin position="156"/>
        <end position="174"/>
    </location>
</feature>
<dbReference type="SUPFAM" id="SSF55874">
    <property type="entry name" value="ATPase domain of HSP90 chaperone/DNA topoisomerase II/histidine kinase"/>
    <property type="match status" value="1"/>
</dbReference>
<dbReference type="Proteomes" id="UP000553209">
    <property type="component" value="Unassembled WGS sequence"/>
</dbReference>
<dbReference type="RefSeq" id="WP_061078107.1">
    <property type="nucleotide sequence ID" value="NZ_JAAXPG010000010.1"/>
</dbReference>
<feature type="domain" description="Histidine kinase/HSP90-like ATPase" evidence="11">
    <location>
        <begin position="304"/>
        <end position="397"/>
    </location>
</feature>
<dbReference type="PANTHER" id="PTHR24421">
    <property type="entry name" value="NITRATE/NITRITE SENSOR PROTEIN NARX-RELATED"/>
    <property type="match status" value="1"/>
</dbReference>
<dbReference type="Pfam" id="PF23539">
    <property type="entry name" value="DUF7134"/>
    <property type="match status" value="1"/>
</dbReference>
<keyword evidence="13" id="KW-1185">Reference proteome</keyword>
<keyword evidence="10" id="KW-0472">Membrane</keyword>
<name>A0A7X6MBP1_9ACTN</name>
<evidence type="ECO:0000256" key="6">
    <source>
        <dbReference type="ARBA" id="ARBA00022777"/>
    </source>
</evidence>
<reference evidence="12 13" key="1">
    <citation type="submission" date="2020-04" db="EMBL/GenBank/DDBJ databases">
        <title>MicrobeNet Type strains.</title>
        <authorList>
            <person name="Nicholson A.C."/>
        </authorList>
    </citation>
    <scope>NUCLEOTIDE SEQUENCE [LARGE SCALE GENOMIC DNA]</scope>
    <source>
        <strain evidence="12 13">ATCC 23612</strain>
    </source>
</reference>
<evidence type="ECO:0000256" key="8">
    <source>
        <dbReference type="ARBA" id="ARBA00023012"/>
    </source>
</evidence>
<keyword evidence="4" id="KW-0808">Transferase</keyword>
<dbReference type="Pfam" id="PF07730">
    <property type="entry name" value="HisKA_3"/>
    <property type="match status" value="1"/>
</dbReference>
<dbReference type="GO" id="GO:0016020">
    <property type="term" value="C:membrane"/>
    <property type="evidence" value="ECO:0007669"/>
    <property type="project" value="InterPro"/>
</dbReference>
<evidence type="ECO:0000256" key="5">
    <source>
        <dbReference type="ARBA" id="ARBA00022741"/>
    </source>
</evidence>
<dbReference type="Gene3D" id="3.30.565.10">
    <property type="entry name" value="Histidine kinase-like ATPase, C-terminal domain"/>
    <property type="match status" value="1"/>
</dbReference>
<feature type="transmembrane region" description="Helical" evidence="10">
    <location>
        <begin position="133"/>
        <end position="150"/>
    </location>
</feature>
<proteinExistence type="predicted"/>
<evidence type="ECO:0000256" key="9">
    <source>
        <dbReference type="SAM" id="MobiDB-lite"/>
    </source>
</evidence>
<dbReference type="PANTHER" id="PTHR24421:SF10">
    <property type="entry name" value="NITRATE_NITRITE SENSOR PROTEIN NARQ"/>
    <property type="match status" value="1"/>
</dbReference>
<dbReference type="InterPro" id="IPR055558">
    <property type="entry name" value="DUF7134"/>
</dbReference>
<keyword evidence="10" id="KW-0812">Transmembrane</keyword>
<protein>
    <recommendedName>
        <fullName evidence="2">histidine kinase</fullName>
        <ecNumber evidence="2">2.7.13.3</ecNumber>
    </recommendedName>
</protein>
<keyword evidence="6 12" id="KW-0418">Kinase</keyword>
<accession>A0A7X6MBP1</accession>
<feature type="compositionally biased region" description="Pro residues" evidence="9">
    <location>
        <begin position="1"/>
        <end position="10"/>
    </location>
</feature>
<organism evidence="12 13">
    <name type="scientific">Nocardiopsis alborubida</name>
    <dbReference type="NCBI Taxonomy" id="146802"/>
    <lineage>
        <taxon>Bacteria</taxon>
        <taxon>Bacillati</taxon>
        <taxon>Actinomycetota</taxon>
        <taxon>Actinomycetes</taxon>
        <taxon>Streptosporangiales</taxon>
        <taxon>Nocardiopsidaceae</taxon>
        <taxon>Nocardiopsis</taxon>
    </lineage>
</organism>
<evidence type="ECO:0000256" key="10">
    <source>
        <dbReference type="SAM" id="Phobius"/>
    </source>
</evidence>
<feature type="transmembrane region" description="Helical" evidence="10">
    <location>
        <begin position="90"/>
        <end position="121"/>
    </location>
</feature>
<dbReference type="InterPro" id="IPR003594">
    <property type="entry name" value="HATPase_dom"/>
</dbReference>
<feature type="transmembrane region" description="Helical" evidence="10">
    <location>
        <begin position="65"/>
        <end position="84"/>
    </location>
</feature>
<dbReference type="GO" id="GO:0005524">
    <property type="term" value="F:ATP binding"/>
    <property type="evidence" value="ECO:0007669"/>
    <property type="project" value="UniProtKB-KW"/>
</dbReference>
<dbReference type="InterPro" id="IPR036890">
    <property type="entry name" value="HATPase_C_sf"/>
</dbReference>
<dbReference type="EC" id="2.7.13.3" evidence="2"/>
<dbReference type="SMART" id="SM00387">
    <property type="entry name" value="HATPase_c"/>
    <property type="match status" value="1"/>
</dbReference>
<dbReference type="CDD" id="cd16917">
    <property type="entry name" value="HATPase_UhpB-NarQ-NarX-like"/>
    <property type="match status" value="1"/>
</dbReference>
<sequence>MTEATDPPPSGASAPGPSRHWTALDARPGPTRRRFTVDTAVALLHLLLSGGLPDPHTLGAQPLDWVRPALCAVVAAGIVLRWRWPAASFGAVLAAGLAATVAGWGQMPLAAAAWALYPLALTAERGPTRPRHGLYLLAGVLVVVAVGSNGAALDGLVRGLGVGSVLLGLSWLLGRSVRERSVQEARAVAAVAREARVRERLRVAREVHDVVSHTLGAVGMRAGVARYTGGDAEELRAALADIEAASRQASDELRRVLVSLRGDHDAPLGPQPGPADLEALVATAGSTGITCRLRTEGTGALPPAVAVSVHRVVQEALTNAIRHAPGSVCEVTVLGGAAAVEVEVTDTGPAPGRVPVPGSGTGLAGMAERVAAHGGTLSAGPLPGGGHRLRARIPFGPG</sequence>
<dbReference type="InterPro" id="IPR050482">
    <property type="entry name" value="Sensor_HK_TwoCompSys"/>
</dbReference>
<evidence type="ECO:0000256" key="4">
    <source>
        <dbReference type="ARBA" id="ARBA00022679"/>
    </source>
</evidence>
<dbReference type="GO" id="GO:0000155">
    <property type="term" value="F:phosphorelay sensor kinase activity"/>
    <property type="evidence" value="ECO:0007669"/>
    <property type="project" value="InterPro"/>
</dbReference>
<keyword evidence="10" id="KW-1133">Transmembrane helix</keyword>
<dbReference type="AlphaFoldDB" id="A0A7X6MBP1"/>
<evidence type="ECO:0000256" key="3">
    <source>
        <dbReference type="ARBA" id="ARBA00022553"/>
    </source>
</evidence>
<dbReference type="Gene3D" id="1.20.5.1930">
    <property type="match status" value="1"/>
</dbReference>
<dbReference type="InterPro" id="IPR011712">
    <property type="entry name" value="Sig_transdc_His_kin_sub3_dim/P"/>
</dbReference>
<keyword evidence="3" id="KW-0597">Phosphoprotein</keyword>
<evidence type="ECO:0000256" key="7">
    <source>
        <dbReference type="ARBA" id="ARBA00022840"/>
    </source>
</evidence>
<comment type="catalytic activity">
    <reaction evidence="1">
        <text>ATP + protein L-histidine = ADP + protein N-phospho-L-histidine.</text>
        <dbReference type="EC" id="2.7.13.3"/>
    </reaction>
</comment>
<dbReference type="GO" id="GO:0046983">
    <property type="term" value="F:protein dimerization activity"/>
    <property type="evidence" value="ECO:0007669"/>
    <property type="project" value="InterPro"/>
</dbReference>
<evidence type="ECO:0000256" key="2">
    <source>
        <dbReference type="ARBA" id="ARBA00012438"/>
    </source>
</evidence>
<comment type="caution">
    <text evidence="12">The sequence shown here is derived from an EMBL/GenBank/DDBJ whole genome shotgun (WGS) entry which is preliminary data.</text>
</comment>
<dbReference type="EMBL" id="JAAXPG010000010">
    <property type="protein sequence ID" value="NKY98446.1"/>
    <property type="molecule type" value="Genomic_DNA"/>
</dbReference>
<dbReference type="Pfam" id="PF02518">
    <property type="entry name" value="HATPase_c"/>
    <property type="match status" value="1"/>
</dbReference>